<dbReference type="Proteomes" id="UP000481583">
    <property type="component" value="Unassembled WGS sequence"/>
</dbReference>
<evidence type="ECO:0000313" key="3">
    <source>
        <dbReference type="Proteomes" id="UP000481583"/>
    </source>
</evidence>
<dbReference type="AlphaFoldDB" id="A0A6G4U6K1"/>
<protein>
    <submittedName>
        <fullName evidence="2">Uncharacterized protein</fullName>
    </submittedName>
</protein>
<keyword evidence="3" id="KW-1185">Reference proteome</keyword>
<keyword evidence="1" id="KW-0812">Transmembrane</keyword>
<reference evidence="2 3" key="1">
    <citation type="submission" date="2020-02" db="EMBL/GenBank/DDBJ databases">
        <title>Whole-genome analyses of novel actinobacteria.</title>
        <authorList>
            <person name="Sahin N."/>
        </authorList>
    </citation>
    <scope>NUCLEOTIDE SEQUENCE [LARGE SCALE GENOMIC DNA]</scope>
    <source>
        <strain evidence="2 3">A7024</strain>
    </source>
</reference>
<keyword evidence="1" id="KW-1133">Transmembrane helix</keyword>
<gene>
    <name evidence="2" type="ORF">G5C51_27430</name>
</gene>
<keyword evidence="1" id="KW-0472">Membrane</keyword>
<organism evidence="2 3">
    <name type="scientific">Streptomyces coryli</name>
    <dbReference type="NCBI Taxonomy" id="1128680"/>
    <lineage>
        <taxon>Bacteria</taxon>
        <taxon>Bacillati</taxon>
        <taxon>Actinomycetota</taxon>
        <taxon>Actinomycetes</taxon>
        <taxon>Kitasatosporales</taxon>
        <taxon>Streptomycetaceae</taxon>
        <taxon>Streptomyces</taxon>
    </lineage>
</organism>
<dbReference type="EMBL" id="JAAKZV010000152">
    <property type="protein sequence ID" value="NGN67622.1"/>
    <property type="molecule type" value="Genomic_DNA"/>
</dbReference>
<feature type="transmembrane region" description="Helical" evidence="1">
    <location>
        <begin position="29"/>
        <end position="50"/>
    </location>
</feature>
<sequence length="52" mass="5587">MVSRHPSAEHPAPFLELHWGGLHVVVEHVPYRLLTVIGGAVSALGAVMWFGG</sequence>
<dbReference type="RefSeq" id="WP_165240914.1">
    <property type="nucleotide sequence ID" value="NZ_JAAKZV010000152.1"/>
</dbReference>
<comment type="caution">
    <text evidence="2">The sequence shown here is derived from an EMBL/GenBank/DDBJ whole genome shotgun (WGS) entry which is preliminary data.</text>
</comment>
<evidence type="ECO:0000313" key="2">
    <source>
        <dbReference type="EMBL" id="NGN67622.1"/>
    </source>
</evidence>
<accession>A0A6G4U6K1</accession>
<proteinExistence type="predicted"/>
<name>A0A6G4U6K1_9ACTN</name>
<evidence type="ECO:0000256" key="1">
    <source>
        <dbReference type="SAM" id="Phobius"/>
    </source>
</evidence>